<evidence type="ECO:0000313" key="2">
    <source>
        <dbReference type="Proteomes" id="UP000798662"/>
    </source>
</evidence>
<dbReference type="Proteomes" id="UP000798662">
    <property type="component" value="Chromosome 2"/>
</dbReference>
<protein>
    <submittedName>
        <fullName evidence="1">Uncharacterized protein</fullName>
    </submittedName>
</protein>
<reference evidence="1" key="1">
    <citation type="submission" date="2019-11" db="EMBL/GenBank/DDBJ databases">
        <title>Nori genome reveals adaptations in red seaweeds to the harsh intertidal environment.</title>
        <authorList>
            <person name="Wang D."/>
            <person name="Mao Y."/>
        </authorList>
    </citation>
    <scope>NUCLEOTIDE SEQUENCE</scope>
    <source>
        <tissue evidence="1">Gametophyte</tissue>
    </source>
</reference>
<keyword evidence="2" id="KW-1185">Reference proteome</keyword>
<name>A0ACC3BYZ7_PYRYE</name>
<organism evidence="1 2">
    <name type="scientific">Pyropia yezoensis</name>
    <name type="common">Susabi-nori</name>
    <name type="synonym">Porphyra yezoensis</name>
    <dbReference type="NCBI Taxonomy" id="2788"/>
    <lineage>
        <taxon>Eukaryota</taxon>
        <taxon>Rhodophyta</taxon>
        <taxon>Bangiophyceae</taxon>
        <taxon>Bangiales</taxon>
        <taxon>Bangiaceae</taxon>
        <taxon>Pyropia</taxon>
    </lineage>
</organism>
<accession>A0ACC3BYZ7</accession>
<proteinExistence type="predicted"/>
<gene>
    <name evidence="1" type="ORF">I4F81_005536</name>
</gene>
<evidence type="ECO:0000313" key="1">
    <source>
        <dbReference type="EMBL" id="KAK1862970.1"/>
    </source>
</evidence>
<comment type="caution">
    <text evidence="1">The sequence shown here is derived from an EMBL/GenBank/DDBJ whole genome shotgun (WGS) entry which is preliminary data.</text>
</comment>
<sequence>MGGKDGKSVWGSEVAAVDVRVDHRLVVWVTRQELLSGGRPSPSPMVFVAATGAPLTAVVPSLWPCLHAAWPRLGAVLRAAASAAEELADHDGTGSTSTKRSLLGHSNRGGRNCR</sequence>
<dbReference type="EMBL" id="CM020619">
    <property type="protein sequence ID" value="KAK1862970.1"/>
    <property type="molecule type" value="Genomic_DNA"/>
</dbReference>